<dbReference type="PANTHER" id="PTHR39614:SF2">
    <property type="entry name" value="INTEGRAL MEMBRANE PROTEIN"/>
    <property type="match status" value="1"/>
</dbReference>
<feature type="transmembrane region" description="Helical" evidence="1">
    <location>
        <begin position="62"/>
        <end position="84"/>
    </location>
</feature>
<organism evidence="3 4">
    <name type="scientific">Talaromyces atroroseus</name>
    <dbReference type="NCBI Taxonomy" id="1441469"/>
    <lineage>
        <taxon>Eukaryota</taxon>
        <taxon>Fungi</taxon>
        <taxon>Dikarya</taxon>
        <taxon>Ascomycota</taxon>
        <taxon>Pezizomycotina</taxon>
        <taxon>Eurotiomycetes</taxon>
        <taxon>Eurotiomycetidae</taxon>
        <taxon>Eurotiales</taxon>
        <taxon>Trichocomaceae</taxon>
        <taxon>Talaromyces</taxon>
        <taxon>Talaromyces sect. Trachyspermi</taxon>
    </lineage>
</organism>
<keyword evidence="1" id="KW-0472">Membrane</keyword>
<dbReference type="InterPro" id="IPR049326">
    <property type="entry name" value="Rhodopsin_dom_fungi"/>
</dbReference>
<evidence type="ECO:0000256" key="1">
    <source>
        <dbReference type="SAM" id="Phobius"/>
    </source>
</evidence>
<protein>
    <recommendedName>
        <fullName evidence="2">Rhodopsin domain-containing protein</fullName>
    </recommendedName>
</protein>
<dbReference type="Pfam" id="PF20684">
    <property type="entry name" value="Fung_rhodopsin"/>
    <property type="match status" value="1"/>
</dbReference>
<dbReference type="EMBL" id="LFMY01000020">
    <property type="protein sequence ID" value="OKL55492.1"/>
    <property type="molecule type" value="Genomic_DNA"/>
</dbReference>
<proteinExistence type="predicted"/>
<dbReference type="PANTHER" id="PTHR39614">
    <property type="entry name" value="INTEGRAL MEMBRANE PROTEIN"/>
    <property type="match status" value="1"/>
</dbReference>
<feature type="transmembrane region" description="Helical" evidence="1">
    <location>
        <begin position="104"/>
        <end position="126"/>
    </location>
</feature>
<sequence length="318" mass="35044">MFTGTQHGLGKLQSDMSAAQFVTVEKDLYTSDLLYVLSLSLAKVSIFQFLEKLCVEKRHKTICRWSSLLVAVWTVPVFFTLAFKCGTSSPWNMDDGHCIRIFDFWAAISPIDIATELVICILPIYIVKPVQISFDKKVTVIVAFVFRIFVIITTIARLIFMNGANKSLTDMNTNAFATSITTQLNLCVSLMTACIPCLKPFLDAFDSGMLNVSLRERIGGAYSKSYGASHGNSYALSSMTRGVKESNIRSHDVEDENEGLGTSASAFAVTSPVRLANGTDPTMAIQRTDQWSIRCEYVDLTTSGSLVDELGMPEDRGT</sequence>
<keyword evidence="1" id="KW-0812">Transmembrane</keyword>
<dbReference type="STRING" id="1441469.A0A1Q5Q6M3"/>
<gene>
    <name evidence="3" type="ORF">UA08_09185</name>
</gene>
<evidence type="ECO:0000313" key="4">
    <source>
        <dbReference type="Proteomes" id="UP000214365"/>
    </source>
</evidence>
<dbReference type="RefSeq" id="XP_020115613.1">
    <property type="nucleotide sequence ID" value="XM_020264216.1"/>
</dbReference>
<feature type="transmembrane region" description="Helical" evidence="1">
    <location>
        <begin position="138"/>
        <end position="160"/>
    </location>
</feature>
<dbReference type="GeneID" id="31008941"/>
<name>A0A1Q5Q6M3_TALAT</name>
<feature type="transmembrane region" description="Helical" evidence="1">
    <location>
        <begin position="33"/>
        <end position="50"/>
    </location>
</feature>
<dbReference type="Proteomes" id="UP000214365">
    <property type="component" value="Unassembled WGS sequence"/>
</dbReference>
<reference evidence="3 4" key="1">
    <citation type="submission" date="2015-06" db="EMBL/GenBank/DDBJ databases">
        <title>Talaromyces atroroseus IBT 11181 draft genome.</title>
        <authorList>
            <person name="Rasmussen K.B."/>
            <person name="Rasmussen S."/>
            <person name="Petersen B."/>
            <person name="Sicheritz-Ponten T."/>
            <person name="Mortensen U.H."/>
            <person name="Thrane U."/>
        </authorList>
    </citation>
    <scope>NUCLEOTIDE SEQUENCE [LARGE SCALE GENOMIC DNA]</scope>
    <source>
        <strain evidence="3 4">IBT 11181</strain>
    </source>
</reference>
<evidence type="ECO:0000313" key="3">
    <source>
        <dbReference type="EMBL" id="OKL55492.1"/>
    </source>
</evidence>
<comment type="caution">
    <text evidence="3">The sequence shown here is derived from an EMBL/GenBank/DDBJ whole genome shotgun (WGS) entry which is preliminary data.</text>
</comment>
<evidence type="ECO:0000259" key="2">
    <source>
        <dbReference type="Pfam" id="PF20684"/>
    </source>
</evidence>
<dbReference type="AlphaFoldDB" id="A0A1Q5Q6M3"/>
<keyword evidence="1" id="KW-1133">Transmembrane helix</keyword>
<accession>A0A1Q5Q6M3</accession>
<keyword evidence="4" id="KW-1185">Reference proteome</keyword>
<feature type="domain" description="Rhodopsin" evidence="2">
    <location>
        <begin position="4"/>
        <end position="202"/>
    </location>
</feature>
<dbReference type="OrthoDB" id="4223925at2759"/>